<keyword evidence="2" id="KW-0805">Transcription regulation</keyword>
<gene>
    <name evidence="8" type="ORF">LZ495_05365</name>
</gene>
<dbReference type="InterPro" id="IPR013324">
    <property type="entry name" value="RNA_pol_sigma_r3/r4-like"/>
</dbReference>
<evidence type="ECO:0000259" key="6">
    <source>
        <dbReference type="Pfam" id="PF04542"/>
    </source>
</evidence>
<dbReference type="EMBL" id="JAKFHA010000002">
    <property type="protein sequence ID" value="MCF2526651.1"/>
    <property type="molecule type" value="Genomic_DNA"/>
</dbReference>
<dbReference type="InterPro" id="IPR014325">
    <property type="entry name" value="RNA_pol_sigma-E_actinobac"/>
</dbReference>
<evidence type="ECO:0000256" key="1">
    <source>
        <dbReference type="ARBA" id="ARBA00010641"/>
    </source>
</evidence>
<dbReference type="GO" id="GO:0006352">
    <property type="term" value="P:DNA-templated transcription initiation"/>
    <property type="evidence" value="ECO:0007669"/>
    <property type="project" value="InterPro"/>
</dbReference>
<dbReference type="InterPro" id="IPR039425">
    <property type="entry name" value="RNA_pol_sigma-70-like"/>
</dbReference>
<feature type="domain" description="RNA polymerase sigma factor 70 region 4 type 2" evidence="7">
    <location>
        <begin position="84"/>
        <end position="134"/>
    </location>
</feature>
<evidence type="ECO:0000256" key="3">
    <source>
        <dbReference type="ARBA" id="ARBA00023082"/>
    </source>
</evidence>
<accession>A0AA41TYQ2</accession>
<dbReference type="Gene3D" id="1.10.10.10">
    <property type="entry name" value="Winged helix-like DNA-binding domain superfamily/Winged helix DNA-binding domain"/>
    <property type="match status" value="1"/>
</dbReference>
<comment type="caution">
    <text evidence="8">The sequence shown here is derived from an EMBL/GenBank/DDBJ whole genome shotgun (WGS) entry which is preliminary data.</text>
</comment>
<dbReference type="InterPro" id="IPR013325">
    <property type="entry name" value="RNA_pol_sigma_r2"/>
</dbReference>
<keyword evidence="3" id="KW-0731">Sigma factor</keyword>
<dbReference type="InterPro" id="IPR014284">
    <property type="entry name" value="RNA_pol_sigma-70_dom"/>
</dbReference>
<dbReference type="SUPFAM" id="SSF88659">
    <property type="entry name" value="Sigma3 and sigma4 domains of RNA polymerase sigma factors"/>
    <property type="match status" value="1"/>
</dbReference>
<name>A0AA41TYQ2_9ACTN</name>
<dbReference type="PANTHER" id="PTHR43133:SF50">
    <property type="entry name" value="ECF RNA POLYMERASE SIGMA FACTOR SIGM"/>
    <property type="match status" value="1"/>
</dbReference>
<dbReference type="Gene3D" id="1.10.1740.10">
    <property type="match status" value="1"/>
</dbReference>
<dbReference type="Proteomes" id="UP001165378">
    <property type="component" value="Unassembled WGS sequence"/>
</dbReference>
<dbReference type="GO" id="GO:0016987">
    <property type="term" value="F:sigma factor activity"/>
    <property type="evidence" value="ECO:0007669"/>
    <property type="project" value="UniProtKB-KW"/>
</dbReference>
<evidence type="ECO:0000256" key="5">
    <source>
        <dbReference type="ARBA" id="ARBA00023163"/>
    </source>
</evidence>
<dbReference type="AlphaFoldDB" id="A0AA41TYQ2"/>
<comment type="similarity">
    <text evidence="1">Belongs to the sigma-70 factor family. ECF subfamily.</text>
</comment>
<reference evidence="8" key="1">
    <citation type="submission" date="2022-01" db="EMBL/GenBank/DDBJ databases">
        <title>Genome-Based Taxonomic Classification of the Phylum Actinobacteria.</title>
        <authorList>
            <person name="Gao Y."/>
        </authorList>
    </citation>
    <scope>NUCLEOTIDE SEQUENCE</scope>
    <source>
        <strain evidence="8">KLBMP 8922</strain>
    </source>
</reference>
<dbReference type="InterPro" id="IPR036388">
    <property type="entry name" value="WH-like_DNA-bd_sf"/>
</dbReference>
<sequence>MFRLACLLTGDWHLAEDLVQETLGKVFVSWRKVAAADSPNAYADAILVRTFLSHRRKRSSGELPTGSFPDRAGEAYDPALRVTLLAGLAELPERDRVVLVLRYWEDRSVDEVATVLRLSPGAVRIRALRALRRLRALLGDELPAAAWQ</sequence>
<keyword evidence="9" id="KW-1185">Reference proteome</keyword>
<proteinExistence type="inferred from homology"/>
<evidence type="ECO:0000313" key="8">
    <source>
        <dbReference type="EMBL" id="MCF2526651.1"/>
    </source>
</evidence>
<dbReference type="NCBIfam" id="TIGR02937">
    <property type="entry name" value="sigma70-ECF"/>
    <property type="match status" value="1"/>
</dbReference>
<dbReference type="InterPro" id="IPR013249">
    <property type="entry name" value="RNA_pol_sigma70_r4_t2"/>
</dbReference>
<organism evidence="8 9">
    <name type="scientific">Yinghuangia soli</name>
    <dbReference type="NCBI Taxonomy" id="2908204"/>
    <lineage>
        <taxon>Bacteria</taxon>
        <taxon>Bacillati</taxon>
        <taxon>Actinomycetota</taxon>
        <taxon>Actinomycetes</taxon>
        <taxon>Kitasatosporales</taxon>
        <taxon>Streptomycetaceae</taxon>
        <taxon>Yinghuangia</taxon>
    </lineage>
</organism>
<dbReference type="Pfam" id="PF08281">
    <property type="entry name" value="Sigma70_r4_2"/>
    <property type="match status" value="1"/>
</dbReference>
<protein>
    <submittedName>
        <fullName evidence="8">SigE family RNA polymerase sigma factor</fullName>
    </submittedName>
</protein>
<evidence type="ECO:0000259" key="7">
    <source>
        <dbReference type="Pfam" id="PF08281"/>
    </source>
</evidence>
<dbReference type="NCBIfam" id="TIGR02983">
    <property type="entry name" value="SigE-fam_strep"/>
    <property type="match status" value="1"/>
</dbReference>
<keyword evidence="5" id="KW-0804">Transcription</keyword>
<dbReference type="InterPro" id="IPR007627">
    <property type="entry name" value="RNA_pol_sigma70_r2"/>
</dbReference>
<dbReference type="SUPFAM" id="SSF88946">
    <property type="entry name" value="Sigma2 domain of RNA polymerase sigma factors"/>
    <property type="match status" value="1"/>
</dbReference>
<dbReference type="GO" id="GO:0003677">
    <property type="term" value="F:DNA binding"/>
    <property type="evidence" value="ECO:0007669"/>
    <property type="project" value="UniProtKB-KW"/>
</dbReference>
<evidence type="ECO:0000256" key="2">
    <source>
        <dbReference type="ARBA" id="ARBA00023015"/>
    </source>
</evidence>
<dbReference type="Pfam" id="PF04542">
    <property type="entry name" value="Sigma70_r2"/>
    <property type="match status" value="1"/>
</dbReference>
<evidence type="ECO:0000256" key="4">
    <source>
        <dbReference type="ARBA" id="ARBA00023125"/>
    </source>
</evidence>
<keyword evidence="4" id="KW-0238">DNA-binding</keyword>
<evidence type="ECO:0000313" key="9">
    <source>
        <dbReference type="Proteomes" id="UP001165378"/>
    </source>
</evidence>
<feature type="domain" description="RNA polymerase sigma-70 region 2" evidence="6">
    <location>
        <begin position="3"/>
        <end position="59"/>
    </location>
</feature>
<dbReference type="CDD" id="cd06171">
    <property type="entry name" value="Sigma70_r4"/>
    <property type="match status" value="1"/>
</dbReference>
<dbReference type="PANTHER" id="PTHR43133">
    <property type="entry name" value="RNA POLYMERASE ECF-TYPE SIGMA FACTO"/>
    <property type="match status" value="1"/>
</dbReference>